<dbReference type="Pfam" id="PF07730">
    <property type="entry name" value="HisKA_3"/>
    <property type="match status" value="1"/>
</dbReference>
<dbReference type="Gene3D" id="1.25.40.10">
    <property type="entry name" value="Tetratricopeptide repeat domain"/>
    <property type="match status" value="1"/>
</dbReference>
<feature type="domain" description="Histidine kinase/HSP90-like ATPase" evidence="10">
    <location>
        <begin position="595"/>
        <end position="686"/>
    </location>
</feature>
<dbReference type="EC" id="2.7.13.3" evidence="2"/>
<dbReference type="AlphaFoldDB" id="A0A4P7PQ80"/>
<feature type="transmembrane region" description="Helical" evidence="9">
    <location>
        <begin position="430"/>
        <end position="449"/>
    </location>
</feature>
<evidence type="ECO:0000256" key="7">
    <source>
        <dbReference type="ARBA" id="ARBA00022840"/>
    </source>
</evidence>
<dbReference type="GO" id="GO:0016020">
    <property type="term" value="C:membrane"/>
    <property type="evidence" value="ECO:0007669"/>
    <property type="project" value="InterPro"/>
</dbReference>
<dbReference type="EMBL" id="CP038810">
    <property type="protein sequence ID" value="QBZ96968.1"/>
    <property type="molecule type" value="Genomic_DNA"/>
</dbReference>
<dbReference type="Gene3D" id="1.20.5.1930">
    <property type="match status" value="1"/>
</dbReference>
<reference evidence="11 12" key="1">
    <citation type="submission" date="2019-04" db="EMBL/GenBank/DDBJ databases">
        <title>Flavobacterium sp. GS03.</title>
        <authorList>
            <person name="Kim H."/>
        </authorList>
    </citation>
    <scope>NUCLEOTIDE SEQUENCE [LARGE SCALE GENOMIC DNA]</scope>
    <source>
        <strain evidence="11 12">GS03</strain>
    </source>
</reference>
<evidence type="ECO:0000256" key="8">
    <source>
        <dbReference type="ARBA" id="ARBA00023012"/>
    </source>
</evidence>
<sequence>MGSGFLNRDSIRFYYIGFMNRLLSYWVIILLTSLYGCTSKTVDKDAQARNDSIQKYLDLAGNDNMSYGKRKGYNNKAYSMINMNMNDTVSISSLYKTTMNFHRFNQLKELKFNSALMLKKALLLKDDYWISLSYKVLGLYYMNNSENEKALYYFFKAKKHLFQLSEHKEIMSLLFNISLTQYYAGDLLGSNKTAFEVLKIQKKYRSNIPYGVILNQIGNNLGGLKQDNKAIEYYLKINRKRCNLKMKNIIANNISTSYIEIGEYKKAYNELDSIIKNKDFKEINPSNYATAVSLLGYSKLKMNNLKELPKVFFIADNIYKNSKTINGSNYNQMYLSMYYEKINDTANAIRAAKKALFLSKSYNNPSDILVTLEQLIKVDKKNASTNAQEYIRVNNSLQISERNFRDKFARIAYETEEITQEKDKAVNQKWIVATIATVIVLFVLLILIITRQQSKQKELQLLQEQQKANEEIYDLMLNQKRKEEEARQSEKKRIAIELHDGVMNRLASTRLNLNMLSYQKDKETINKCLIHVQEIYKIEQEIRNIAHNLNLDVFKESNSFVVILNEFIITQNTTTSSQYILEISKNIDWNHISSGIKMNLYRIIQEASHNINKYARASNVIISLALNKNNICLCITDNGKGFDTNVNFAGIGLNNINHRVKSLKGEVFIESNTISTSINITIPFTI</sequence>
<gene>
    <name evidence="11" type="ORF">GS03_00453</name>
</gene>
<evidence type="ECO:0000256" key="6">
    <source>
        <dbReference type="ARBA" id="ARBA00022777"/>
    </source>
</evidence>
<protein>
    <recommendedName>
        <fullName evidence="2">histidine kinase</fullName>
        <ecNumber evidence="2">2.7.13.3</ecNumber>
    </recommendedName>
</protein>
<dbReference type="GO" id="GO:0000155">
    <property type="term" value="F:phosphorelay sensor kinase activity"/>
    <property type="evidence" value="ECO:0007669"/>
    <property type="project" value="InterPro"/>
</dbReference>
<keyword evidence="9" id="KW-0812">Transmembrane</keyword>
<dbReference type="InterPro" id="IPR050482">
    <property type="entry name" value="Sensor_HK_TwoCompSys"/>
</dbReference>
<keyword evidence="8" id="KW-0902">Two-component regulatory system</keyword>
<dbReference type="SUPFAM" id="SSF48452">
    <property type="entry name" value="TPR-like"/>
    <property type="match status" value="1"/>
</dbReference>
<evidence type="ECO:0000313" key="11">
    <source>
        <dbReference type="EMBL" id="QBZ96968.1"/>
    </source>
</evidence>
<evidence type="ECO:0000256" key="1">
    <source>
        <dbReference type="ARBA" id="ARBA00000085"/>
    </source>
</evidence>
<keyword evidence="4" id="KW-0808">Transferase</keyword>
<dbReference type="GO" id="GO:0005524">
    <property type="term" value="F:ATP binding"/>
    <property type="evidence" value="ECO:0007669"/>
    <property type="project" value="UniProtKB-KW"/>
</dbReference>
<dbReference type="PANTHER" id="PTHR24421">
    <property type="entry name" value="NITRATE/NITRITE SENSOR PROTEIN NARX-RELATED"/>
    <property type="match status" value="1"/>
</dbReference>
<keyword evidence="7" id="KW-0067">ATP-binding</keyword>
<proteinExistence type="predicted"/>
<comment type="catalytic activity">
    <reaction evidence="1">
        <text>ATP + protein L-histidine = ADP + protein N-phospho-L-histidine.</text>
        <dbReference type="EC" id="2.7.13.3"/>
    </reaction>
</comment>
<dbReference type="SMART" id="SM00387">
    <property type="entry name" value="HATPase_c"/>
    <property type="match status" value="1"/>
</dbReference>
<evidence type="ECO:0000256" key="9">
    <source>
        <dbReference type="SAM" id="Phobius"/>
    </source>
</evidence>
<name>A0A4P7PQ80_9FLAO</name>
<dbReference type="PANTHER" id="PTHR24421:SF10">
    <property type="entry name" value="NITRATE_NITRITE SENSOR PROTEIN NARQ"/>
    <property type="match status" value="1"/>
</dbReference>
<evidence type="ECO:0000256" key="5">
    <source>
        <dbReference type="ARBA" id="ARBA00022741"/>
    </source>
</evidence>
<dbReference type="Proteomes" id="UP000296862">
    <property type="component" value="Chromosome"/>
</dbReference>
<keyword evidence="5" id="KW-0547">Nucleotide-binding</keyword>
<evidence type="ECO:0000259" key="10">
    <source>
        <dbReference type="SMART" id="SM00387"/>
    </source>
</evidence>
<accession>A0A4P7PQ80</accession>
<dbReference type="GO" id="GO:0046983">
    <property type="term" value="F:protein dimerization activity"/>
    <property type="evidence" value="ECO:0007669"/>
    <property type="project" value="InterPro"/>
</dbReference>
<evidence type="ECO:0000313" key="12">
    <source>
        <dbReference type="Proteomes" id="UP000296862"/>
    </source>
</evidence>
<keyword evidence="9" id="KW-1133">Transmembrane helix</keyword>
<dbReference type="Pfam" id="PF02518">
    <property type="entry name" value="HATPase_c"/>
    <property type="match status" value="1"/>
</dbReference>
<evidence type="ECO:0000256" key="4">
    <source>
        <dbReference type="ARBA" id="ARBA00022679"/>
    </source>
</evidence>
<organism evidence="11 12">
    <name type="scientific">Flavobacterium sangjuense</name>
    <dbReference type="NCBI Taxonomy" id="2518177"/>
    <lineage>
        <taxon>Bacteria</taxon>
        <taxon>Pseudomonadati</taxon>
        <taxon>Bacteroidota</taxon>
        <taxon>Flavobacteriia</taxon>
        <taxon>Flavobacteriales</taxon>
        <taxon>Flavobacteriaceae</taxon>
        <taxon>Flavobacterium</taxon>
    </lineage>
</organism>
<dbReference type="KEGG" id="fsn:GS03_00453"/>
<keyword evidence="3" id="KW-0597">Phosphoprotein</keyword>
<dbReference type="Gene3D" id="3.30.565.10">
    <property type="entry name" value="Histidine kinase-like ATPase, C-terminal domain"/>
    <property type="match status" value="1"/>
</dbReference>
<dbReference type="InterPro" id="IPR011712">
    <property type="entry name" value="Sig_transdc_His_kin_sub3_dim/P"/>
</dbReference>
<dbReference type="InterPro" id="IPR011990">
    <property type="entry name" value="TPR-like_helical_dom_sf"/>
</dbReference>
<evidence type="ECO:0000256" key="2">
    <source>
        <dbReference type="ARBA" id="ARBA00012438"/>
    </source>
</evidence>
<keyword evidence="9" id="KW-0472">Membrane</keyword>
<dbReference type="SUPFAM" id="SSF55874">
    <property type="entry name" value="ATPase domain of HSP90 chaperone/DNA topoisomerase II/histidine kinase"/>
    <property type="match status" value="1"/>
</dbReference>
<dbReference type="InterPro" id="IPR003594">
    <property type="entry name" value="HATPase_dom"/>
</dbReference>
<dbReference type="CDD" id="cd16917">
    <property type="entry name" value="HATPase_UhpB-NarQ-NarX-like"/>
    <property type="match status" value="1"/>
</dbReference>
<feature type="transmembrane region" description="Helical" evidence="9">
    <location>
        <begin position="12"/>
        <end position="35"/>
    </location>
</feature>
<evidence type="ECO:0000256" key="3">
    <source>
        <dbReference type="ARBA" id="ARBA00022553"/>
    </source>
</evidence>
<dbReference type="InterPro" id="IPR036890">
    <property type="entry name" value="HATPase_C_sf"/>
</dbReference>
<keyword evidence="6" id="KW-0418">Kinase</keyword>
<keyword evidence="12" id="KW-1185">Reference proteome</keyword>